<feature type="transmembrane region" description="Helical" evidence="1">
    <location>
        <begin position="12"/>
        <end position="32"/>
    </location>
</feature>
<reference evidence="3" key="1">
    <citation type="journal article" date="2019" name="Int. J. Syst. Evol. Microbiol.">
        <title>The Global Catalogue of Microorganisms (GCM) 10K type strain sequencing project: providing services to taxonomists for standard genome sequencing and annotation.</title>
        <authorList>
            <consortium name="The Broad Institute Genomics Platform"/>
            <consortium name="The Broad Institute Genome Sequencing Center for Infectious Disease"/>
            <person name="Wu L."/>
            <person name="Ma J."/>
        </authorList>
    </citation>
    <scope>NUCLEOTIDE SEQUENCE [LARGE SCALE GENOMIC DNA]</scope>
    <source>
        <strain evidence="3">CCUG 54939</strain>
    </source>
</reference>
<organism evidence="2 3">
    <name type="scientific">Pseudaeromonas sharmana</name>
    <dbReference type="NCBI Taxonomy" id="328412"/>
    <lineage>
        <taxon>Bacteria</taxon>
        <taxon>Pseudomonadati</taxon>
        <taxon>Pseudomonadota</taxon>
        <taxon>Gammaproteobacteria</taxon>
        <taxon>Aeromonadales</taxon>
        <taxon>Aeromonadaceae</taxon>
        <taxon>Pseudaeromonas</taxon>
    </lineage>
</organism>
<keyword evidence="3" id="KW-1185">Reference proteome</keyword>
<evidence type="ECO:0000313" key="2">
    <source>
        <dbReference type="EMBL" id="MFC3912553.1"/>
    </source>
</evidence>
<comment type="caution">
    <text evidence="2">The sequence shown here is derived from an EMBL/GenBank/DDBJ whole genome shotgun (WGS) entry which is preliminary data.</text>
</comment>
<protein>
    <recommendedName>
        <fullName evidence="4">MSHA biogenesis protein MshF</fullName>
    </recommendedName>
</protein>
<evidence type="ECO:0000256" key="1">
    <source>
        <dbReference type="SAM" id="Phobius"/>
    </source>
</evidence>
<proteinExistence type="predicted"/>
<dbReference type="RefSeq" id="WP_377150687.1">
    <property type="nucleotide sequence ID" value="NZ_JBHSAF010000002.1"/>
</dbReference>
<accession>A0ABV8CKM8</accession>
<dbReference type="EMBL" id="JBHSAF010000002">
    <property type="protein sequence ID" value="MFC3912553.1"/>
    <property type="molecule type" value="Genomic_DNA"/>
</dbReference>
<keyword evidence="1" id="KW-0812">Transmembrane</keyword>
<name>A0ABV8CKM8_9GAMM</name>
<keyword evidence="1" id="KW-1133">Transmembrane helix</keyword>
<evidence type="ECO:0008006" key="4">
    <source>
        <dbReference type="Google" id="ProtNLM"/>
    </source>
</evidence>
<sequence length="153" mass="17470">MSQQEEANRDALGLLRFCLYLLVLLLIVAALVSRFDGVSEGVRGASLQELARQMNERVQWVHGEWMMTNRPARVFVTRPDGRRQGFAMSLQGWPRQPLPADEPSPCGRLWQALLDEPSTQPLRVEALDHGCLFRLDEQRLIYDWQTGGINLEP</sequence>
<keyword evidence="1" id="KW-0472">Membrane</keyword>
<gene>
    <name evidence="2" type="ORF">ACFOSS_03595</name>
</gene>
<evidence type="ECO:0000313" key="3">
    <source>
        <dbReference type="Proteomes" id="UP001595692"/>
    </source>
</evidence>
<dbReference type="Proteomes" id="UP001595692">
    <property type="component" value="Unassembled WGS sequence"/>
</dbReference>